<feature type="domain" description="PurE" evidence="12">
    <location>
        <begin position="354"/>
        <end position="495"/>
    </location>
</feature>
<dbReference type="PANTHER" id="PTHR43700">
    <property type="entry name" value="PHOSPHORIBOSYLAMINOIMIDAZOLE-SUCCINOCARBOXAMIDE SYNTHASE"/>
    <property type="match status" value="1"/>
</dbReference>
<keyword evidence="6" id="KW-0436">Ligase</keyword>
<keyword evidence="10" id="KW-0511">Multifunctional enzyme</keyword>
<dbReference type="InterPro" id="IPR000031">
    <property type="entry name" value="PurE_dom"/>
</dbReference>
<dbReference type="PANTHER" id="PTHR43700:SF1">
    <property type="entry name" value="PHOSPHORIBOSYLAMINOIMIDAZOLE-SUCCINOCARBOXAMIDE SYNTHASE"/>
    <property type="match status" value="1"/>
</dbReference>
<keyword evidence="9" id="KW-0067">ATP-binding</keyword>
<dbReference type="UniPathway" id="UPA00074">
    <property type="reaction ID" value="UER00130"/>
</dbReference>
<dbReference type="EC" id="6.3.2.6" evidence="4"/>
<dbReference type="GO" id="GO:0006189">
    <property type="term" value="P:'de novo' IMP biosynthetic process"/>
    <property type="evidence" value="ECO:0007669"/>
    <property type="project" value="UniProtKB-UniPathway"/>
</dbReference>
<comment type="pathway">
    <text evidence="1">Purine metabolism; IMP biosynthesis via de novo pathway; 5-amino-1-(5-phospho-D-ribosyl)imidazole-4-carboxamide from 5-amino-1-(5-phospho-D-ribosyl)imidazole-4-carboxylate: step 1/2.</text>
</comment>
<dbReference type="InterPro" id="IPR018236">
    <property type="entry name" value="SAICAR_synthetase_CS"/>
</dbReference>
<dbReference type="Pfam" id="PF00731">
    <property type="entry name" value="AIRC"/>
    <property type="match status" value="1"/>
</dbReference>
<evidence type="ECO:0000256" key="2">
    <source>
        <dbReference type="ARBA" id="ARBA00004747"/>
    </source>
</evidence>
<dbReference type="GO" id="GO:0005737">
    <property type="term" value="C:cytoplasm"/>
    <property type="evidence" value="ECO:0007669"/>
    <property type="project" value="TreeGrafter"/>
</dbReference>
<dbReference type="Gene3D" id="3.30.200.20">
    <property type="entry name" value="Phosphorylase Kinase, domain 1"/>
    <property type="match status" value="1"/>
</dbReference>
<dbReference type="Pfam" id="PF01259">
    <property type="entry name" value="SAICAR_synt"/>
    <property type="match status" value="1"/>
</dbReference>
<gene>
    <name evidence="13" type="primary">ade1</name>
</gene>
<evidence type="ECO:0000256" key="4">
    <source>
        <dbReference type="ARBA" id="ARBA00012217"/>
    </source>
</evidence>
<evidence type="ECO:0000256" key="3">
    <source>
        <dbReference type="ARBA" id="ARBA00011020"/>
    </source>
</evidence>
<evidence type="ECO:0000256" key="5">
    <source>
        <dbReference type="ARBA" id="ARBA00012329"/>
    </source>
</evidence>
<evidence type="ECO:0000259" key="12">
    <source>
        <dbReference type="SMART" id="SM01001"/>
    </source>
</evidence>
<comment type="similarity">
    <text evidence="3">In the N-terminal section; belongs to the SAICAR synthetase family.</text>
</comment>
<evidence type="ECO:0000256" key="11">
    <source>
        <dbReference type="ARBA" id="ARBA00030409"/>
    </source>
</evidence>
<proteinExistence type="evidence at transcript level"/>
<sequence>MAVPSKTSVEVETKSKIREYLDIVLPECFIPELGESKSGKVRDIYFAGKNVVMVTNDRVSAFDFILPNLIPFKGQVLCGISEWAFQETKDIVPNALIENVDSSVVVQKKMTNLNVEFIVRGYLWGSMAAAYEKGDRTFCGLKVPDGLNRFQKFDEPLFTPTTKAEVGHDENMTYAEVEKLIGKDMAKKAKDVAMKLYARGAELMRKRGLILIDTKYEFGLDEHGVLHVIDEVNTPDSSRMCTVEEWETKYPKIAAEMKTGKHKDVSALMKAKPELKLKEFSKQYVRDALLEMGFDPAKDNKAPKLSDEQVVECAYRYIHIYEMVTGKQFEFPPKMSPSKRIILNLQRAGMLVGGFVIIAAGSDSDMPHLETLKKELAKFKIPSQIRICSAHKQPGRLEQLIQAYNKSVEPIMLVGCAGGTDALSGTASYSATFPVVSCPPDGMNSTCLTNPPGSSNAFIVKPANVGKFAAQFFASHCPKVAAELEANIQEKIRKLEQADESLAKRARLAESFAESTPAKSGA</sequence>
<dbReference type="AlphaFoldDB" id="Q94IQ2"/>
<dbReference type="PROSITE" id="PS01058">
    <property type="entry name" value="SAICAR_SYNTHETASE_2"/>
    <property type="match status" value="1"/>
</dbReference>
<organism evidence="13">
    <name type="scientific">Crypthecodinium cohnii</name>
    <name type="common">Dinoflagellate</name>
    <name type="synonym">Glenodinium cohnii</name>
    <dbReference type="NCBI Taxonomy" id="2866"/>
    <lineage>
        <taxon>Eukaryota</taxon>
        <taxon>Sar</taxon>
        <taxon>Alveolata</taxon>
        <taxon>Dinophyceae</taxon>
        <taxon>Gonyaulacales</taxon>
        <taxon>Crypthecodiniaceae</taxon>
        <taxon>Crypthecodinium</taxon>
    </lineage>
</organism>
<accession>Q94IQ2</accession>
<dbReference type="GO" id="GO:0004638">
    <property type="term" value="F:phosphoribosylaminoimidazole carboxylase activity"/>
    <property type="evidence" value="ECO:0007669"/>
    <property type="project" value="UniProtKB-EC"/>
</dbReference>
<keyword evidence="7" id="KW-0547">Nucleotide-binding</keyword>
<dbReference type="GO" id="GO:0004639">
    <property type="term" value="F:phosphoribosylaminoimidazolesuccinocarboxamide synthase activity"/>
    <property type="evidence" value="ECO:0007669"/>
    <property type="project" value="UniProtKB-EC"/>
</dbReference>
<dbReference type="CDD" id="cd01414">
    <property type="entry name" value="SAICAR_synt_Sc"/>
    <property type="match status" value="1"/>
</dbReference>
<protein>
    <recommendedName>
        <fullName evidence="11">SAICAR synthetase</fullName>
        <ecNumber evidence="5">4.1.1.21</ecNumber>
        <ecNumber evidence="4">6.3.2.6</ecNumber>
    </recommendedName>
</protein>
<evidence type="ECO:0000256" key="7">
    <source>
        <dbReference type="ARBA" id="ARBA00022741"/>
    </source>
</evidence>
<evidence type="ECO:0000256" key="10">
    <source>
        <dbReference type="ARBA" id="ARBA00023268"/>
    </source>
</evidence>
<reference evidence="13" key="1">
    <citation type="journal article" date="2002" name="J. Phycol.">
        <title>Isolation of algal genes by functional complementation of yeast.</title>
        <authorList>
            <person name="Lippmeier J.C."/>
            <person name="Brown A.M."/>
            <person name="Apt K.E."/>
        </authorList>
    </citation>
    <scope>NUCLEOTIDE SEQUENCE</scope>
</reference>
<name>Q94IQ2_CRYCO</name>
<dbReference type="EC" id="4.1.1.21" evidence="5"/>
<keyword evidence="8" id="KW-0658">Purine biosynthesis</keyword>
<dbReference type="InterPro" id="IPR028923">
    <property type="entry name" value="SAICAR_synt/ADE2_N"/>
</dbReference>
<evidence type="ECO:0000256" key="1">
    <source>
        <dbReference type="ARBA" id="ARBA00004672"/>
    </source>
</evidence>
<dbReference type="Gene3D" id="3.40.50.1970">
    <property type="match status" value="1"/>
</dbReference>
<comment type="pathway">
    <text evidence="2">Purine metabolism; IMP biosynthesis via de novo pathway; 5-amino-1-(5-phospho-D-ribosyl)imidazole-4-carboxylate from 5-amino-1-(5-phospho-D-ribosyl)imidazole (carboxylase route): step 1/1.</text>
</comment>
<evidence type="ECO:0000256" key="6">
    <source>
        <dbReference type="ARBA" id="ARBA00022598"/>
    </source>
</evidence>
<evidence type="ECO:0000313" key="13">
    <source>
        <dbReference type="EMBL" id="AAK39638.1"/>
    </source>
</evidence>
<dbReference type="GO" id="GO:0005524">
    <property type="term" value="F:ATP binding"/>
    <property type="evidence" value="ECO:0007669"/>
    <property type="project" value="UniProtKB-KW"/>
</dbReference>
<dbReference type="SMART" id="SM01001">
    <property type="entry name" value="AIRC"/>
    <property type="match status" value="1"/>
</dbReference>
<evidence type="ECO:0000256" key="8">
    <source>
        <dbReference type="ARBA" id="ARBA00022755"/>
    </source>
</evidence>
<evidence type="ECO:0000256" key="9">
    <source>
        <dbReference type="ARBA" id="ARBA00022840"/>
    </source>
</evidence>
<dbReference type="SUPFAM" id="SSF52255">
    <property type="entry name" value="N5-CAIR mutase (phosphoribosylaminoimidazole carboxylase, PurE)"/>
    <property type="match status" value="1"/>
</dbReference>
<dbReference type="SUPFAM" id="SSF56104">
    <property type="entry name" value="SAICAR synthase-like"/>
    <property type="match status" value="1"/>
</dbReference>
<dbReference type="Gene3D" id="3.30.470.20">
    <property type="entry name" value="ATP-grasp fold, B domain"/>
    <property type="match status" value="1"/>
</dbReference>
<dbReference type="EMBL" id="AY032657">
    <property type="protein sequence ID" value="AAK39638.1"/>
    <property type="molecule type" value="mRNA"/>
</dbReference>